<dbReference type="Proteomes" id="UP001598201">
    <property type="component" value="Unassembled WGS sequence"/>
</dbReference>
<accession>A0ABW6CEV6</accession>
<name>A0ABW6CEV6_RAHSY</name>
<evidence type="ECO:0000313" key="1">
    <source>
        <dbReference type="EMBL" id="MFD3226312.1"/>
    </source>
</evidence>
<gene>
    <name evidence="1" type="ORF">ACFPK4_22490</name>
</gene>
<comment type="caution">
    <text evidence="1">The sequence shown here is derived from an EMBL/GenBank/DDBJ whole genome shotgun (WGS) entry which is preliminary data.</text>
</comment>
<evidence type="ECO:0000313" key="2">
    <source>
        <dbReference type="Proteomes" id="UP001598201"/>
    </source>
</evidence>
<sequence length="72" mass="7966">MTLHGEFVVNDACFLPLKRFGAGTFTLQHRSDFMAIRQALMSTRQTELPNGLMSYGMIEVILNGQASCDNGI</sequence>
<dbReference type="RefSeq" id="WP_014416654.1">
    <property type="nucleotide sequence ID" value="NZ_JAFMPC010000229.1"/>
</dbReference>
<reference evidence="1 2" key="1">
    <citation type="submission" date="2024-09" db="EMBL/GenBank/DDBJ databases">
        <title>Genomes of Rahnella.</title>
        <authorList>
            <person name="Mnguni F.C."/>
            <person name="Shin G.Y."/>
            <person name="Coutinho T."/>
        </authorList>
    </citation>
    <scope>NUCLEOTIDE SEQUENCE [LARGE SCALE GENOMIC DNA]</scope>
    <source>
        <strain evidence="1 2">20WA0057</strain>
    </source>
</reference>
<organism evidence="1 2">
    <name type="scientific">Rahnella sp. (strain Y9602)</name>
    <dbReference type="NCBI Taxonomy" id="2703885"/>
    <lineage>
        <taxon>Bacteria</taxon>
        <taxon>Pseudomonadati</taxon>
        <taxon>Pseudomonadota</taxon>
        <taxon>Gammaproteobacteria</taxon>
        <taxon>Enterobacterales</taxon>
        <taxon>Yersiniaceae</taxon>
        <taxon>Rahnella</taxon>
    </lineage>
</organism>
<dbReference type="EMBL" id="JBHUCJ010000081">
    <property type="protein sequence ID" value="MFD3226312.1"/>
    <property type="molecule type" value="Genomic_DNA"/>
</dbReference>
<keyword evidence="2" id="KW-1185">Reference proteome</keyword>
<protein>
    <submittedName>
        <fullName evidence="1">Uncharacterized protein</fullName>
    </submittedName>
</protein>
<proteinExistence type="predicted"/>